<evidence type="ECO:0000256" key="3">
    <source>
        <dbReference type="SAM" id="Coils"/>
    </source>
</evidence>
<feature type="coiled-coil region" evidence="3">
    <location>
        <begin position="995"/>
        <end position="1050"/>
    </location>
</feature>
<feature type="compositionally biased region" description="Low complexity" evidence="4">
    <location>
        <begin position="827"/>
        <end position="839"/>
    </location>
</feature>
<feature type="domain" description="Phage tail tape measure protein" evidence="5">
    <location>
        <begin position="148"/>
        <end position="350"/>
    </location>
</feature>
<name>A0ABT4D7Z8_9CLOT</name>
<feature type="coiled-coil region" evidence="3">
    <location>
        <begin position="1211"/>
        <end position="1367"/>
    </location>
</feature>
<evidence type="ECO:0000313" key="7">
    <source>
        <dbReference type="Proteomes" id="UP001144612"/>
    </source>
</evidence>
<sequence length="1696" mass="192921">MGKSFGIKTKIQLDLNSVNQVKREFSNLNKDLQNLADRNFINIRVNQANQEIQRFSTQMSNTRTSINNVNNAICGLNNSSRTFAQQMTHVVSKVSQWALGMTAVYGTTQKVKEGFSFISNLDTKLTDIGMITGKSKEELNEYAKKWNQLALDLKTVTTEVVDAEEKFLRAGKAIDEANKMTDISIKMARIANDTNAQTADYLVTVSNAYDLNAQGVEKYANKVAYLDSATATNTKNINKTSVAVAQTAKETGMSMDFMLGIVSTIQEKSKLAPEAVGRALRSMLINMQNVTKEGNEELSKLEKILNKNGIALRKNKNEWRSSEAVIRDLMKNWNKFDDITKSTIQSKLAGKVGSETFNIIMNDQTRVMENYNNVLGATSTLNEKYEKHLNSTAGAAAELQAKTERMWMKLIDSKTIMNGINLLSKVVTIIDELVNHNKLLGVGLIALTAQFVGLIKGVNLFGMALTALKGISLATLGALATNPLTWVAVAIGGVIALTNHLAKQREETEKLKKEYKEIYTNLNKAIKTGNTIGMKDNVDKLAKEQQQLQELIKKRKQAQESLTTMHNGGMVGTKAYGDTAKEVDKLTQQLNELKNVLKSAGVEFDETTGKIYKVGQAQAFLANQAIVDKIKETAQAELENRKELIALIQEYQRLSQSENQNWETKQRLTELTQILNNKISGLIVARDKEGNATIKNTDLLKAENKILNIENTTVQELTNVKLNSAKKWAEAEIGKTKASYENAQKRIAYMVKEVEVMRNAVTGASAFSNIMTAMSTLNPNMMGVGSVVGGAFDAVYNQKMQELSNLKSIISQIDGQFKEIPMPKLPDPSSSSWMPPSGSDSKKGSKDKKDKEPTKHFYDGKPLDLYEAKLKDINKQLENYGLMMDRLTKLTAKLQEAQTKDVYSRILDTQAQKVDTLHKKQELLKGQQADLIKTRNSKIIDQLQKMSGDLRKKHVNDIARMTETDWANQYNKMYGREKPEFTGYDEKGEARQKLLEENAQKFKSLMDNLNNYNKELQKKEQEILDNEVDITNAVKERVEWQEKLRELTTKELVDKTGDIQDKIDLLEIKDKYNWQERIKLHKELLESQKAEQNFIKDGIEKYKIQLSHLRENTVEWSLIKNLIEEYNEKLDESNKIIATQEEKLKEVEKMQLENLSTIEDKIVSALKKKYEEEIKLAKEKKAKELLLQKNLTEEQLKLIKDGSKTALEIFEEEHNKKIELLNDELKAYEEIYNAKIKEIDRAEDKDSYEKDLNKKQQEKAKLQSQYDSLLMDSSLEAQGKREDLLEQIKNKEEEINEFVHKRDVTLRKQNLQDELEEKKKAIQKQIDEENKAYKKAKDLYDQEVKALEKSNEEKLKAEKLYAEARRLLMEGNLDELKVLLEQYGEDSERIFGSMGDSIKKNIIDNLRIAIDSMKELANSKLFPDWEGRQTDENGNQIMRDKPAVSKDKQWTIKMNKEIDEKTLKDKVYVLDEKGNKVDIDVSLDGNGKNIVVKPTGEGFEKGHYQLVVEKGLKSKDGKELKTPSVRQEFDVNETGGKNHYNQANRDKIDDFYTDPEYLKLQQEYLDSLENPKLQKPDSYWKERSEEIRQKYKTNIPQIPQVPMSAFSGDNMPQFEEYLSSSLNKIKMPTINIPTNFNIPKFSAVGNTPVEIKMDNLINIEGNADKSTLPEIRQAGQNTLEQLRQALNKQGIGGVFA</sequence>
<evidence type="ECO:0000256" key="4">
    <source>
        <dbReference type="SAM" id="MobiDB-lite"/>
    </source>
</evidence>
<dbReference type="Pfam" id="PF10145">
    <property type="entry name" value="PhageMin_Tail"/>
    <property type="match status" value="1"/>
</dbReference>
<keyword evidence="2" id="KW-0732">Signal</keyword>
<dbReference type="RefSeq" id="WP_268060697.1">
    <property type="nucleotide sequence ID" value="NZ_JAPQFJ010000005.1"/>
</dbReference>
<comment type="caution">
    <text evidence="6">The sequence shown here is derived from an EMBL/GenBank/DDBJ whole genome shotgun (WGS) entry which is preliminary data.</text>
</comment>
<organism evidence="6 7">
    <name type="scientific">Clostridium brassicae</name>
    <dbReference type="NCBI Taxonomy" id="2999072"/>
    <lineage>
        <taxon>Bacteria</taxon>
        <taxon>Bacillati</taxon>
        <taxon>Bacillota</taxon>
        <taxon>Clostridia</taxon>
        <taxon>Eubacteriales</taxon>
        <taxon>Clostridiaceae</taxon>
        <taxon>Clostridium</taxon>
    </lineage>
</organism>
<reference evidence="6" key="1">
    <citation type="submission" date="2022-12" db="EMBL/GenBank/DDBJ databases">
        <title>Clostridium sp. nov., isolated from industrial wastewater.</title>
        <authorList>
            <person name="Jiayan W."/>
        </authorList>
    </citation>
    <scope>NUCLEOTIDE SEQUENCE</scope>
    <source>
        <strain evidence="6">ZC22-4</strain>
    </source>
</reference>
<dbReference type="Proteomes" id="UP001144612">
    <property type="component" value="Unassembled WGS sequence"/>
</dbReference>
<dbReference type="NCBIfam" id="TIGR01760">
    <property type="entry name" value="tape_meas_TP901"/>
    <property type="match status" value="1"/>
</dbReference>
<evidence type="ECO:0000259" key="5">
    <source>
        <dbReference type="Pfam" id="PF10145"/>
    </source>
</evidence>
<evidence type="ECO:0000256" key="2">
    <source>
        <dbReference type="ARBA" id="ARBA00022729"/>
    </source>
</evidence>
<accession>A0ABT4D7Z8</accession>
<feature type="coiled-coil region" evidence="3">
    <location>
        <begin position="1123"/>
        <end position="1187"/>
    </location>
</feature>
<evidence type="ECO:0000313" key="6">
    <source>
        <dbReference type="EMBL" id="MCY6958283.1"/>
    </source>
</evidence>
<feature type="compositionally biased region" description="Basic and acidic residues" evidence="4">
    <location>
        <begin position="840"/>
        <end position="856"/>
    </location>
</feature>
<dbReference type="EMBL" id="JAPQFJ010000005">
    <property type="protein sequence ID" value="MCY6958283.1"/>
    <property type="molecule type" value="Genomic_DNA"/>
</dbReference>
<keyword evidence="7" id="KW-1185">Reference proteome</keyword>
<dbReference type="PANTHER" id="PTHR37813:SF1">
    <property type="entry name" value="FELS-2 PROPHAGE PROTEIN"/>
    <property type="match status" value="1"/>
</dbReference>
<gene>
    <name evidence="6" type="ORF">OW729_06665</name>
</gene>
<dbReference type="PANTHER" id="PTHR37813">
    <property type="entry name" value="FELS-2 PROPHAGE PROTEIN"/>
    <property type="match status" value="1"/>
</dbReference>
<feature type="region of interest" description="Disordered" evidence="4">
    <location>
        <begin position="820"/>
        <end position="856"/>
    </location>
</feature>
<feature type="coiled-coil region" evidence="3">
    <location>
        <begin position="863"/>
        <end position="890"/>
    </location>
</feature>
<dbReference type="InterPro" id="IPR010090">
    <property type="entry name" value="Phage_tape_meas"/>
</dbReference>
<dbReference type="Gene3D" id="2.60.40.1220">
    <property type="match status" value="1"/>
</dbReference>
<feature type="coiled-coil region" evidence="3">
    <location>
        <begin position="494"/>
        <end position="603"/>
    </location>
</feature>
<keyword evidence="3" id="KW-0175">Coiled coil</keyword>
<protein>
    <submittedName>
        <fullName evidence="6">Phage tail tape measure protein</fullName>
    </submittedName>
</protein>
<evidence type="ECO:0000256" key="1">
    <source>
        <dbReference type="ARBA" id="ARBA00022612"/>
    </source>
</evidence>
<proteinExistence type="predicted"/>
<keyword evidence="1" id="KW-1188">Viral release from host cell</keyword>
<dbReference type="InterPro" id="IPR014755">
    <property type="entry name" value="Cu-Rt/internalin_Ig-like"/>
</dbReference>